<dbReference type="EMBL" id="CAJOBP010056532">
    <property type="protein sequence ID" value="CAF4835217.1"/>
    <property type="molecule type" value="Genomic_DNA"/>
</dbReference>
<evidence type="ECO:0000256" key="1">
    <source>
        <dbReference type="SAM" id="MobiDB-lite"/>
    </source>
</evidence>
<organism evidence="2 3">
    <name type="scientific">Rotaria socialis</name>
    <dbReference type="NCBI Taxonomy" id="392032"/>
    <lineage>
        <taxon>Eukaryota</taxon>
        <taxon>Metazoa</taxon>
        <taxon>Spiralia</taxon>
        <taxon>Gnathifera</taxon>
        <taxon>Rotifera</taxon>
        <taxon>Eurotatoria</taxon>
        <taxon>Bdelloidea</taxon>
        <taxon>Philodinida</taxon>
        <taxon>Philodinidae</taxon>
        <taxon>Rotaria</taxon>
    </lineage>
</organism>
<evidence type="ECO:0000313" key="2">
    <source>
        <dbReference type="EMBL" id="CAF4835217.1"/>
    </source>
</evidence>
<gene>
    <name evidence="2" type="ORF">UJA718_LOCUS42792</name>
</gene>
<proteinExistence type="predicted"/>
<feature type="compositionally biased region" description="Polar residues" evidence="1">
    <location>
        <begin position="14"/>
        <end position="27"/>
    </location>
</feature>
<feature type="non-terminal residue" evidence="2">
    <location>
        <position position="1"/>
    </location>
</feature>
<dbReference type="AlphaFoldDB" id="A0A821RBK2"/>
<feature type="non-terminal residue" evidence="2">
    <location>
        <position position="102"/>
    </location>
</feature>
<sequence length="102" mass="11333">PAAKQEAPPKDNLSCRNTTPVTDASTKLQEKSFENPYWKDNKTVVVPSVTPELQQTANFPGRNTTPVTDASTKLQEKSFENPYWKDNKSVVVSSVTQKVPPK</sequence>
<keyword evidence="3" id="KW-1185">Reference proteome</keyword>
<dbReference type="Proteomes" id="UP000663873">
    <property type="component" value="Unassembled WGS sequence"/>
</dbReference>
<name>A0A821RBK2_9BILA</name>
<evidence type="ECO:0000313" key="3">
    <source>
        <dbReference type="Proteomes" id="UP000663873"/>
    </source>
</evidence>
<comment type="caution">
    <text evidence="2">The sequence shown here is derived from an EMBL/GenBank/DDBJ whole genome shotgun (WGS) entry which is preliminary data.</text>
</comment>
<protein>
    <submittedName>
        <fullName evidence="2">Uncharacterized protein</fullName>
    </submittedName>
</protein>
<feature type="region of interest" description="Disordered" evidence="1">
    <location>
        <begin position="1"/>
        <end position="32"/>
    </location>
</feature>
<reference evidence="2" key="1">
    <citation type="submission" date="2021-02" db="EMBL/GenBank/DDBJ databases">
        <authorList>
            <person name="Nowell W R."/>
        </authorList>
    </citation>
    <scope>NUCLEOTIDE SEQUENCE</scope>
</reference>
<accession>A0A821RBK2</accession>